<dbReference type="EMBL" id="FNQK01000020">
    <property type="protein sequence ID" value="SEA60866.1"/>
    <property type="molecule type" value="Genomic_DNA"/>
</dbReference>
<dbReference type="STRING" id="283786.SAMN04487990_12038"/>
<dbReference type="RefSeq" id="WP_143034171.1">
    <property type="nucleotide sequence ID" value="NZ_FNQK01000020.1"/>
</dbReference>
<sequence length="192" mass="22686">MKKKLTLIILLFYIVSCKTSKEPVKIKFTNSTQEVILFYSKKMNTVSVISLPFDIEIINSYSEEKAFRNYTYNYGNQLKGNPIQFYLVDNKELIKQSFSEEKYIDSKKTNKYLIKSKHFVDTTKFNRHFFKPYIEKMQSLKQDTLNIGTISQLKAKHKDLLDQLIKNDSVSFLFYDKKTKSGFKKETLAVEY</sequence>
<keyword evidence="2" id="KW-1185">Reference proteome</keyword>
<accession>A0A1H4CK94</accession>
<organism evidence="1 2">
    <name type="scientific">Bizionia paragorgiae</name>
    <dbReference type="NCBI Taxonomy" id="283786"/>
    <lineage>
        <taxon>Bacteria</taxon>
        <taxon>Pseudomonadati</taxon>
        <taxon>Bacteroidota</taxon>
        <taxon>Flavobacteriia</taxon>
        <taxon>Flavobacteriales</taxon>
        <taxon>Flavobacteriaceae</taxon>
        <taxon>Bizionia</taxon>
    </lineage>
</organism>
<gene>
    <name evidence="1" type="ORF">SAMN04487990_12038</name>
</gene>
<name>A0A1H4CK94_BIZPA</name>
<dbReference type="OrthoDB" id="1440060at2"/>
<protein>
    <submittedName>
        <fullName evidence="1">Uncharacterized protein</fullName>
    </submittedName>
</protein>
<evidence type="ECO:0000313" key="2">
    <source>
        <dbReference type="Proteomes" id="UP000198846"/>
    </source>
</evidence>
<reference evidence="1 2" key="1">
    <citation type="submission" date="2016-10" db="EMBL/GenBank/DDBJ databases">
        <authorList>
            <person name="de Groot N.N."/>
        </authorList>
    </citation>
    <scope>NUCLEOTIDE SEQUENCE [LARGE SCALE GENOMIC DNA]</scope>
    <source>
        <strain evidence="1 2">DSM 23842</strain>
    </source>
</reference>
<dbReference type="AlphaFoldDB" id="A0A1H4CK94"/>
<proteinExistence type="predicted"/>
<dbReference type="Proteomes" id="UP000198846">
    <property type="component" value="Unassembled WGS sequence"/>
</dbReference>
<evidence type="ECO:0000313" key="1">
    <source>
        <dbReference type="EMBL" id="SEA60866.1"/>
    </source>
</evidence>